<proteinExistence type="inferred from homology"/>
<dbReference type="InterPro" id="IPR014729">
    <property type="entry name" value="Rossmann-like_a/b/a_fold"/>
</dbReference>
<evidence type="ECO:0000256" key="7">
    <source>
        <dbReference type="ARBA" id="ARBA00048741"/>
    </source>
</evidence>
<dbReference type="PIRSF" id="PIRSF001589">
    <property type="entry name" value="Asn_synthetase_glu-h"/>
    <property type="match status" value="1"/>
</dbReference>
<comment type="similarity">
    <text evidence="2">Belongs to the asparagine synthetase family.</text>
</comment>
<evidence type="ECO:0000256" key="5">
    <source>
        <dbReference type="ARBA" id="ARBA00022840"/>
    </source>
</evidence>
<keyword evidence="8" id="KW-0061">Asparagine biosynthesis</keyword>
<dbReference type="InterPro" id="IPR033738">
    <property type="entry name" value="AsnB_N"/>
</dbReference>
<dbReference type="EMBL" id="CP060007">
    <property type="protein sequence ID" value="QNA44394.1"/>
    <property type="molecule type" value="Genomic_DNA"/>
</dbReference>
<accession>A0A7G5XFZ1</accession>
<evidence type="ECO:0000256" key="8">
    <source>
        <dbReference type="PIRSR" id="PIRSR001589-1"/>
    </source>
</evidence>
<comment type="catalytic activity">
    <reaction evidence="7">
        <text>L-aspartate + L-glutamine + ATP + H2O = L-asparagine + L-glutamate + AMP + diphosphate + H(+)</text>
        <dbReference type="Rhea" id="RHEA:12228"/>
        <dbReference type="ChEBI" id="CHEBI:15377"/>
        <dbReference type="ChEBI" id="CHEBI:15378"/>
        <dbReference type="ChEBI" id="CHEBI:29985"/>
        <dbReference type="ChEBI" id="CHEBI:29991"/>
        <dbReference type="ChEBI" id="CHEBI:30616"/>
        <dbReference type="ChEBI" id="CHEBI:33019"/>
        <dbReference type="ChEBI" id="CHEBI:58048"/>
        <dbReference type="ChEBI" id="CHEBI:58359"/>
        <dbReference type="ChEBI" id="CHEBI:456215"/>
        <dbReference type="EC" id="6.3.5.4"/>
    </reaction>
</comment>
<evidence type="ECO:0000256" key="4">
    <source>
        <dbReference type="ARBA" id="ARBA00022741"/>
    </source>
</evidence>
<keyword evidence="8" id="KW-0028">Amino-acid biosynthesis</keyword>
<dbReference type="KEGG" id="lacs:H4075_20390"/>
<protein>
    <recommendedName>
        <fullName evidence="3">asparagine synthase (glutamine-hydrolyzing)</fullName>
        <ecNumber evidence="3">6.3.5.4</ecNumber>
    </recommendedName>
</protein>
<reference evidence="12" key="1">
    <citation type="submission" date="2020-08" db="EMBL/GenBank/DDBJ databases">
        <title>Lacibacter sp. S13-6-6 genome sequencing.</title>
        <authorList>
            <person name="Jin L."/>
        </authorList>
    </citation>
    <scope>NUCLEOTIDE SEQUENCE [LARGE SCALE GENOMIC DNA]</scope>
    <source>
        <strain evidence="12">S13-6-6</strain>
    </source>
</reference>
<name>A0A7G5XFZ1_9BACT</name>
<dbReference type="InterPro" id="IPR001962">
    <property type="entry name" value="Asn_synthase"/>
</dbReference>
<dbReference type="NCBIfam" id="TIGR01536">
    <property type="entry name" value="asn_synth_AEB"/>
    <property type="match status" value="1"/>
</dbReference>
<keyword evidence="11" id="KW-0436">Ligase</keyword>
<gene>
    <name evidence="11" type="primary">asnB</name>
    <name evidence="11" type="ORF">H4075_20390</name>
</gene>
<dbReference type="Pfam" id="PF00733">
    <property type="entry name" value="Asn_synthase"/>
    <property type="match status" value="1"/>
</dbReference>
<dbReference type="GO" id="GO:0005829">
    <property type="term" value="C:cytosol"/>
    <property type="evidence" value="ECO:0007669"/>
    <property type="project" value="TreeGrafter"/>
</dbReference>
<dbReference type="PANTHER" id="PTHR43284:SF1">
    <property type="entry name" value="ASPARAGINE SYNTHETASE"/>
    <property type="match status" value="1"/>
</dbReference>
<dbReference type="InterPro" id="IPR051786">
    <property type="entry name" value="ASN_synthetase/amidase"/>
</dbReference>
<evidence type="ECO:0000256" key="3">
    <source>
        <dbReference type="ARBA" id="ARBA00012737"/>
    </source>
</evidence>
<dbReference type="GO" id="GO:0004066">
    <property type="term" value="F:asparagine synthase (glutamine-hydrolyzing) activity"/>
    <property type="evidence" value="ECO:0007669"/>
    <property type="project" value="UniProtKB-EC"/>
</dbReference>
<dbReference type="PANTHER" id="PTHR43284">
    <property type="entry name" value="ASPARAGINE SYNTHETASE (GLUTAMINE-HYDROLYZING)"/>
    <property type="match status" value="1"/>
</dbReference>
<dbReference type="CDD" id="cd01991">
    <property type="entry name" value="Asn_synthase_B_C"/>
    <property type="match status" value="1"/>
</dbReference>
<dbReference type="GO" id="GO:0005524">
    <property type="term" value="F:ATP binding"/>
    <property type="evidence" value="ECO:0007669"/>
    <property type="project" value="UniProtKB-KW"/>
</dbReference>
<keyword evidence="6 8" id="KW-0315">Glutamine amidotransferase</keyword>
<dbReference type="SUPFAM" id="SSF56235">
    <property type="entry name" value="N-terminal nucleophile aminohydrolases (Ntn hydrolases)"/>
    <property type="match status" value="1"/>
</dbReference>
<comment type="pathway">
    <text evidence="1">Amino-acid biosynthesis; L-asparagine biosynthesis; L-asparagine from L-aspartate (L-Gln route): step 1/1.</text>
</comment>
<dbReference type="AlphaFoldDB" id="A0A7G5XFZ1"/>
<dbReference type="InterPro" id="IPR017932">
    <property type="entry name" value="GATase_2_dom"/>
</dbReference>
<dbReference type="CDD" id="cd00712">
    <property type="entry name" value="AsnB"/>
    <property type="match status" value="1"/>
</dbReference>
<dbReference type="EC" id="6.3.5.4" evidence="3"/>
<dbReference type="Pfam" id="PF13537">
    <property type="entry name" value="GATase_7"/>
    <property type="match status" value="1"/>
</dbReference>
<evidence type="ECO:0000256" key="1">
    <source>
        <dbReference type="ARBA" id="ARBA00005187"/>
    </source>
</evidence>
<dbReference type="Gene3D" id="3.60.20.10">
    <property type="entry name" value="Glutamine Phosphoribosylpyrophosphate, subunit 1, domain 1"/>
    <property type="match status" value="1"/>
</dbReference>
<evidence type="ECO:0000259" key="10">
    <source>
        <dbReference type="PROSITE" id="PS51278"/>
    </source>
</evidence>
<evidence type="ECO:0000256" key="2">
    <source>
        <dbReference type="ARBA" id="ARBA00005752"/>
    </source>
</evidence>
<dbReference type="Proteomes" id="UP000515344">
    <property type="component" value="Chromosome"/>
</dbReference>
<dbReference type="InterPro" id="IPR029055">
    <property type="entry name" value="Ntn_hydrolases_N"/>
</dbReference>
<sequence>MCGIAGIVSMNPHHVSAERLKQMTDAIAHRGPDGEGFWLNENKTVGLGHRRLAIIDLSETGKQPMHFPFPTGEARPDMVERGPRERARYSITYNGEIYNYLELKEELKQKGYTFFTHSDTEVILAAYDYWKEECLQQFDGMFAFAIWDDKEQTLFTARDRFGEKPFYYFFDGEQFVFASEMKALWAAGVERTIDHSMLLNYIGLGWVKNPANLSQTFYENISGLPQSHYLKLDLRNGKNEIAQYWDLDKETQSTLTKAEAAEQFQQLFNTSVTRRLRSDVETGTSLSGGLDSSSIAAIIKSQNPGSKFQVFTASFPGFEKDETAYAKQVANQFQLQHHFVTPTAETLFNDIEKLIHHQEEPFQSSSIYAQFKVYELAKQQGIKVILDGQGADETLAGYHKYIHWFLQEKMRESSVVSHELNAFANHNIPVNWSWKNKLAARFPEMAAVQLENKANKQILNNKFIANNYRKTNFNKKSIFKPTVSKLNDLLYYNTMRLGLEELLRYADRNSMAHGVEVRLPFLSHDLVQFTFSLPSHYKIQNGYTKYILRESMKQVLPSSIVYRTDKIGYEPPQQQWMQSAGFMELLQTSRQKLVSENILKKEILKQPVNAQSAHAVKNDDWRYFCAAHLL</sequence>
<dbReference type="Gene3D" id="3.40.50.620">
    <property type="entry name" value="HUPs"/>
    <property type="match status" value="1"/>
</dbReference>
<dbReference type="GO" id="GO:0006529">
    <property type="term" value="P:asparagine biosynthetic process"/>
    <property type="evidence" value="ECO:0007669"/>
    <property type="project" value="UniProtKB-KW"/>
</dbReference>
<evidence type="ECO:0000313" key="11">
    <source>
        <dbReference type="EMBL" id="QNA44394.1"/>
    </source>
</evidence>
<evidence type="ECO:0000256" key="9">
    <source>
        <dbReference type="PIRSR" id="PIRSR001589-2"/>
    </source>
</evidence>
<organism evidence="11 12">
    <name type="scientific">Lacibacter sediminis</name>
    <dbReference type="NCBI Taxonomy" id="2760713"/>
    <lineage>
        <taxon>Bacteria</taxon>
        <taxon>Pseudomonadati</taxon>
        <taxon>Bacteroidota</taxon>
        <taxon>Chitinophagia</taxon>
        <taxon>Chitinophagales</taxon>
        <taxon>Chitinophagaceae</taxon>
        <taxon>Lacibacter</taxon>
    </lineage>
</organism>
<feature type="domain" description="Glutamine amidotransferase type-2" evidence="10">
    <location>
        <begin position="2"/>
        <end position="235"/>
    </location>
</feature>
<evidence type="ECO:0000256" key="6">
    <source>
        <dbReference type="ARBA" id="ARBA00022962"/>
    </source>
</evidence>
<keyword evidence="5 9" id="KW-0067">ATP-binding</keyword>
<feature type="active site" description="For GATase activity" evidence="8">
    <location>
        <position position="2"/>
    </location>
</feature>
<dbReference type="PROSITE" id="PS51278">
    <property type="entry name" value="GATASE_TYPE_2"/>
    <property type="match status" value="1"/>
</dbReference>
<dbReference type="SUPFAM" id="SSF52402">
    <property type="entry name" value="Adenine nucleotide alpha hydrolases-like"/>
    <property type="match status" value="1"/>
</dbReference>
<keyword evidence="4 9" id="KW-0547">Nucleotide-binding</keyword>
<evidence type="ECO:0000313" key="12">
    <source>
        <dbReference type="Proteomes" id="UP000515344"/>
    </source>
</evidence>
<dbReference type="InterPro" id="IPR006426">
    <property type="entry name" value="Asn_synth_AEB"/>
</dbReference>
<keyword evidence="12" id="KW-1185">Reference proteome</keyword>
<dbReference type="RefSeq" id="WP_182802656.1">
    <property type="nucleotide sequence ID" value="NZ_CP060007.1"/>
</dbReference>
<feature type="binding site" evidence="9">
    <location>
        <position position="119"/>
    </location>
    <ligand>
        <name>L-glutamine</name>
        <dbReference type="ChEBI" id="CHEBI:58359"/>
    </ligand>
</feature>